<keyword evidence="3" id="KW-1185">Reference proteome</keyword>
<reference evidence="2" key="1">
    <citation type="journal article" date="2020" name="Stud. Mycol.">
        <title>101 Dothideomycetes genomes: a test case for predicting lifestyles and emergence of pathogens.</title>
        <authorList>
            <person name="Haridas S."/>
            <person name="Albert R."/>
            <person name="Binder M."/>
            <person name="Bloem J."/>
            <person name="Labutti K."/>
            <person name="Salamov A."/>
            <person name="Andreopoulos B."/>
            <person name="Baker S."/>
            <person name="Barry K."/>
            <person name="Bills G."/>
            <person name="Bluhm B."/>
            <person name="Cannon C."/>
            <person name="Castanera R."/>
            <person name="Culley D."/>
            <person name="Daum C."/>
            <person name="Ezra D."/>
            <person name="Gonzalez J."/>
            <person name="Henrissat B."/>
            <person name="Kuo A."/>
            <person name="Liang C."/>
            <person name="Lipzen A."/>
            <person name="Lutzoni F."/>
            <person name="Magnuson J."/>
            <person name="Mondo S."/>
            <person name="Nolan M."/>
            <person name="Ohm R."/>
            <person name="Pangilinan J."/>
            <person name="Park H.-J."/>
            <person name="Ramirez L."/>
            <person name="Alfaro M."/>
            <person name="Sun H."/>
            <person name="Tritt A."/>
            <person name="Yoshinaga Y."/>
            <person name="Zwiers L.-H."/>
            <person name="Turgeon B."/>
            <person name="Goodwin S."/>
            <person name="Spatafora J."/>
            <person name="Crous P."/>
            <person name="Grigoriev I."/>
        </authorList>
    </citation>
    <scope>NUCLEOTIDE SEQUENCE</scope>
    <source>
        <strain evidence="2">CBS 130266</strain>
    </source>
</reference>
<feature type="compositionally biased region" description="Basic and acidic residues" evidence="1">
    <location>
        <begin position="1"/>
        <end position="10"/>
    </location>
</feature>
<evidence type="ECO:0000313" key="3">
    <source>
        <dbReference type="Proteomes" id="UP000800235"/>
    </source>
</evidence>
<name>A0A9P4NVX7_9PEZI</name>
<gene>
    <name evidence="2" type="ORF">EJ08DRAFT_732460</name>
</gene>
<feature type="compositionally biased region" description="Polar residues" evidence="1">
    <location>
        <begin position="28"/>
        <end position="39"/>
    </location>
</feature>
<dbReference type="OrthoDB" id="67965at2759"/>
<proteinExistence type="predicted"/>
<organism evidence="2 3">
    <name type="scientific">Tothia fuscella</name>
    <dbReference type="NCBI Taxonomy" id="1048955"/>
    <lineage>
        <taxon>Eukaryota</taxon>
        <taxon>Fungi</taxon>
        <taxon>Dikarya</taxon>
        <taxon>Ascomycota</taxon>
        <taxon>Pezizomycotina</taxon>
        <taxon>Dothideomycetes</taxon>
        <taxon>Pleosporomycetidae</taxon>
        <taxon>Venturiales</taxon>
        <taxon>Cylindrosympodiaceae</taxon>
        <taxon>Tothia</taxon>
    </lineage>
</organism>
<sequence length="126" mass="13918">MSGAEQDRYGGKFGVPQSTIDKAKDYVTPSTTPNYTKQNFGLGYDGRQRLLHLANKQGVGAEQERYGKHFSLDGGHIKSIGNAFFEVVNTKGVGAEQDRYGAHFKIDEKKVQNAKETAKEFFVGGR</sequence>
<evidence type="ECO:0000313" key="2">
    <source>
        <dbReference type="EMBL" id="KAF2432373.1"/>
    </source>
</evidence>
<feature type="region of interest" description="Disordered" evidence="1">
    <location>
        <begin position="1"/>
        <end position="39"/>
    </location>
</feature>
<evidence type="ECO:0000256" key="1">
    <source>
        <dbReference type="SAM" id="MobiDB-lite"/>
    </source>
</evidence>
<accession>A0A9P4NVX7</accession>
<dbReference type="Proteomes" id="UP000800235">
    <property type="component" value="Unassembled WGS sequence"/>
</dbReference>
<comment type="caution">
    <text evidence="2">The sequence shown here is derived from an EMBL/GenBank/DDBJ whole genome shotgun (WGS) entry which is preliminary data.</text>
</comment>
<dbReference type="AlphaFoldDB" id="A0A9P4NVX7"/>
<dbReference type="EMBL" id="MU007026">
    <property type="protein sequence ID" value="KAF2432373.1"/>
    <property type="molecule type" value="Genomic_DNA"/>
</dbReference>
<protein>
    <submittedName>
        <fullName evidence="2">Uncharacterized protein</fullName>
    </submittedName>
</protein>